<dbReference type="OrthoDB" id="275270at2"/>
<reference evidence="3" key="1">
    <citation type="submission" date="2016-10" db="EMBL/GenBank/DDBJ databases">
        <authorList>
            <person name="Varghese N."/>
            <person name="Submissions S."/>
        </authorList>
    </citation>
    <scope>NUCLEOTIDE SEQUENCE [LARGE SCALE GENOMIC DNA]</scope>
    <source>
        <strain evidence="3">CPCC 202695</strain>
    </source>
</reference>
<dbReference type="EMBL" id="SODL02000002">
    <property type="protein sequence ID" value="MCP2367392.1"/>
    <property type="molecule type" value="Genomic_DNA"/>
</dbReference>
<evidence type="ECO:0000313" key="2">
    <source>
        <dbReference type="EMBL" id="SDT40044.1"/>
    </source>
</evidence>
<dbReference type="RefSeq" id="WP_092675224.1">
    <property type="nucleotide sequence ID" value="NZ_BMDN01000002.1"/>
</dbReference>
<name>A0A1H2A284_9MICO</name>
<dbReference type="Proteomes" id="UP000893823">
    <property type="component" value="Unassembled WGS sequence"/>
</dbReference>
<evidence type="ECO:0000313" key="3">
    <source>
        <dbReference type="Proteomes" id="UP000199482"/>
    </source>
</evidence>
<dbReference type="AlphaFoldDB" id="A0A1H2A284"/>
<organism evidence="2 3">
    <name type="scientific">Agromyces flavus</name>
    <dbReference type="NCBI Taxonomy" id="589382"/>
    <lineage>
        <taxon>Bacteria</taxon>
        <taxon>Bacillati</taxon>
        <taxon>Actinomycetota</taxon>
        <taxon>Actinomycetes</taxon>
        <taxon>Micrococcales</taxon>
        <taxon>Microbacteriaceae</taxon>
        <taxon>Agromyces</taxon>
    </lineage>
</organism>
<proteinExistence type="predicted"/>
<reference evidence="1" key="3">
    <citation type="submission" date="2022-06" db="EMBL/GenBank/DDBJ databases">
        <title>Genomic Encyclopedia of Type Strains, Phase III (KMG-III): the genomes of soil and plant-associated and newly described type strains.</title>
        <authorList>
            <person name="Whitman W."/>
        </authorList>
    </citation>
    <scope>NUCLEOTIDE SEQUENCE</scope>
    <source>
        <strain evidence="1">CPCC 202695</strain>
    </source>
</reference>
<dbReference type="Proteomes" id="UP000199482">
    <property type="component" value="Chromosome I"/>
</dbReference>
<dbReference type="EMBL" id="LT629755">
    <property type="protein sequence ID" value="SDT40044.1"/>
    <property type="molecule type" value="Genomic_DNA"/>
</dbReference>
<gene>
    <name evidence="1" type="ORF">BCL57_001546</name>
    <name evidence="2" type="ORF">SAMN04489721_3470</name>
</gene>
<accession>A0A1H2A284</accession>
<evidence type="ECO:0000313" key="4">
    <source>
        <dbReference type="Proteomes" id="UP000893823"/>
    </source>
</evidence>
<sequence length="311" mass="33768">MATHVQWLPFTTAPGAWNPLPDPPRIPVIAAKSQVTIDVPWTPPASLQLNDVEVEHFCVNARVDRFRNPLNPGEDELVVVDNWAQSNFTTESVANGSPSDRIRTVMGFDNTLERDTTHFFGVRQTRNLFRIYVGHAWLALPPGGSAAIPLAYESVAGDPELGSLIERPEVPLIEIPAQVALTSWLEPPAESECPTPHERFGAGLSFTAGRRVWFEDVAWEGEIVTARVYTSIDGAVDALSSGVGALAVWAPDWPDRPALRFPASIDGAGELRAMLDGAFFGLIGEANVVGRLLVHTGIRNARAVSGEFAFN</sequence>
<keyword evidence="4" id="KW-1185">Reference proteome</keyword>
<evidence type="ECO:0000313" key="1">
    <source>
        <dbReference type="EMBL" id="MCP2367392.1"/>
    </source>
</evidence>
<reference evidence="2" key="2">
    <citation type="submission" date="2016-10" db="EMBL/GenBank/DDBJ databases">
        <authorList>
            <person name="de Groot N.N."/>
        </authorList>
    </citation>
    <scope>NUCLEOTIDE SEQUENCE [LARGE SCALE GENOMIC DNA]</scope>
    <source>
        <strain evidence="2">CPCC 202695</strain>
    </source>
</reference>
<dbReference type="STRING" id="589382.SAMN04489721_3470"/>
<protein>
    <submittedName>
        <fullName evidence="2">Uncharacterized protein</fullName>
    </submittedName>
</protein>